<dbReference type="SUPFAM" id="SSF53383">
    <property type="entry name" value="PLP-dependent transferases"/>
    <property type="match status" value="1"/>
</dbReference>
<organism evidence="2 3">
    <name type="scientific">Levilinea saccharolytica</name>
    <dbReference type="NCBI Taxonomy" id="229921"/>
    <lineage>
        <taxon>Bacteria</taxon>
        <taxon>Bacillati</taxon>
        <taxon>Chloroflexota</taxon>
        <taxon>Anaerolineae</taxon>
        <taxon>Anaerolineales</taxon>
        <taxon>Anaerolineaceae</taxon>
        <taxon>Levilinea</taxon>
    </lineage>
</organism>
<dbReference type="InterPro" id="IPR000192">
    <property type="entry name" value="Aminotrans_V_dom"/>
</dbReference>
<comment type="caution">
    <text evidence="2">The sequence shown here is derived from an EMBL/GenBank/DDBJ whole genome shotgun (WGS) entry which is preliminary data.</text>
</comment>
<dbReference type="EMBL" id="LGCM01000046">
    <property type="protein sequence ID" value="KPL79715.1"/>
    <property type="molecule type" value="Genomic_DNA"/>
</dbReference>
<evidence type="ECO:0000259" key="1">
    <source>
        <dbReference type="Pfam" id="PF00266"/>
    </source>
</evidence>
<dbReference type="Pfam" id="PF00266">
    <property type="entry name" value="Aminotran_5"/>
    <property type="match status" value="2"/>
</dbReference>
<proteinExistence type="predicted"/>
<evidence type="ECO:0000313" key="3">
    <source>
        <dbReference type="Proteomes" id="UP000050501"/>
    </source>
</evidence>
<protein>
    <submittedName>
        <fullName evidence="2">Aminotransferase</fullName>
    </submittedName>
</protein>
<reference evidence="2 3" key="1">
    <citation type="submission" date="2015-07" db="EMBL/GenBank/DDBJ databases">
        <title>Genome sequence of Levilinea saccharolytica DSM 16555.</title>
        <authorList>
            <person name="Hemp J."/>
            <person name="Ward L.M."/>
            <person name="Pace L.A."/>
            <person name="Fischer W.W."/>
        </authorList>
    </citation>
    <scope>NUCLEOTIDE SEQUENCE [LARGE SCALE GENOMIC DNA]</scope>
    <source>
        <strain evidence="2 3">KIBI-1</strain>
    </source>
</reference>
<dbReference type="Gene3D" id="3.90.1150.10">
    <property type="entry name" value="Aspartate Aminotransferase, domain 1"/>
    <property type="match status" value="1"/>
</dbReference>
<keyword evidence="2" id="KW-0032">Aminotransferase</keyword>
<dbReference type="InterPro" id="IPR015421">
    <property type="entry name" value="PyrdxlP-dep_Trfase_major"/>
</dbReference>
<dbReference type="PANTHER" id="PTHR43586:SF21">
    <property type="entry name" value="PYRIDOXAL PHOSPHATE (PLP)-DEPENDENT ASPARTATE AMINOTRANSFERASE SUPERFAMILY"/>
    <property type="match status" value="1"/>
</dbReference>
<dbReference type="STRING" id="229921.ADN01_13565"/>
<dbReference type="Gene3D" id="3.40.640.10">
    <property type="entry name" value="Type I PLP-dependent aspartate aminotransferase-like (Major domain)"/>
    <property type="match status" value="1"/>
</dbReference>
<dbReference type="RefSeq" id="WP_062417438.1">
    <property type="nucleotide sequence ID" value="NZ_DF967974.1"/>
</dbReference>
<sequence>MALDLNPIRAQFPALSRPYIFLDNPGGTQIAKASLERIRGYLENHNANHGGVFRTSQESDAVVDASRQAAAEFLNASRPEEIVFGPNMTSLTFNISRSLGRVLKPGDTLVVTRLDHDANISPWLLMAEDRGLKVRWVNFHKDTGLLDMDDMAAALNEKPALVAVGYSSNALGTINPIREITALAHAAGALIYVDAVQYAPHGPIDVQDLGVDFLVCSPYKFFGPHMGVLYGRYDLLESLPAYRVRPAPAHAPGKFETGTGNFEHMAGLLGTLEYLEWLGNAYGEEHAELYASRFKGRALALKQAMSASRAYEYELSAALLDILTHTPGVHLYGPADPQRLEQRVPTFSFTVDGWSPEAVAAAFAQRSINLWNGNFYALAVTTHLGLEDRGGLVRVGAAHYNTLDEIGRFGEVLAELAAQRPQ</sequence>
<name>A0A0P6XIM1_9CHLR</name>
<gene>
    <name evidence="2" type="ORF">ADN01_13565</name>
</gene>
<dbReference type="OrthoDB" id="9804366at2"/>
<dbReference type="PATRIC" id="fig|229921.5.peg.849"/>
<keyword evidence="3" id="KW-1185">Reference proteome</keyword>
<dbReference type="InterPro" id="IPR015422">
    <property type="entry name" value="PyrdxlP-dep_Trfase_small"/>
</dbReference>
<dbReference type="AlphaFoldDB" id="A0A0P6XIM1"/>
<dbReference type="PANTHER" id="PTHR43586">
    <property type="entry name" value="CYSTEINE DESULFURASE"/>
    <property type="match status" value="1"/>
</dbReference>
<dbReference type="GO" id="GO:0008483">
    <property type="term" value="F:transaminase activity"/>
    <property type="evidence" value="ECO:0007669"/>
    <property type="project" value="UniProtKB-KW"/>
</dbReference>
<keyword evidence="2" id="KW-0808">Transferase</keyword>
<dbReference type="InterPro" id="IPR015424">
    <property type="entry name" value="PyrdxlP-dep_Trfase"/>
</dbReference>
<dbReference type="InterPro" id="IPR011340">
    <property type="entry name" value="Cys_dSase-rel"/>
</dbReference>
<dbReference type="NCBIfam" id="TIGR01976">
    <property type="entry name" value="am_tr_V_VC1184"/>
    <property type="match status" value="1"/>
</dbReference>
<dbReference type="Proteomes" id="UP000050501">
    <property type="component" value="Unassembled WGS sequence"/>
</dbReference>
<feature type="domain" description="Aminotransferase class V" evidence="1">
    <location>
        <begin position="20"/>
        <end position="293"/>
    </location>
</feature>
<evidence type="ECO:0000313" key="2">
    <source>
        <dbReference type="EMBL" id="KPL79715.1"/>
    </source>
</evidence>
<accession>A0A0P6XIM1</accession>
<feature type="domain" description="Aminotransferase class V" evidence="1">
    <location>
        <begin position="302"/>
        <end position="409"/>
    </location>
</feature>